<proteinExistence type="predicted"/>
<sequence>MPLLTPLLVESIRKREAVGRPIQYRRLSIVVITRSLGQIEMHENALDTLSSLSPGRQRRSASPCCVHSIRPVGYFRLGRTPPLRYSCSCSARYAADEYSRSCARSSLLGITRTADPLYTRRGPAGVDASETQYFLLSHLFDERQWRRSMIRVMLASSTSAAKRYGFLSLMTCAGSSDLAMARKRRCPLYFYTTKKD</sequence>
<reference evidence="1 2" key="1">
    <citation type="submission" date="2019-09" db="EMBL/GenBank/DDBJ databases">
        <title>The hologenome of the rock-dwelling lichen Lasallia pustulata.</title>
        <authorList>
            <person name="Greshake Tzovaras B."/>
            <person name="Segers F."/>
            <person name="Bicker A."/>
            <person name="Dal Grande F."/>
            <person name="Otte J."/>
            <person name="Hankeln T."/>
            <person name="Schmitt I."/>
            <person name="Ebersberger I."/>
        </authorList>
    </citation>
    <scope>NUCLEOTIDE SEQUENCE [LARGE SCALE GENOMIC DNA]</scope>
    <source>
        <strain evidence="1">A1-1</strain>
    </source>
</reference>
<protein>
    <submittedName>
        <fullName evidence="1">Uncharacterized protein</fullName>
    </submittedName>
</protein>
<accession>A0A5M8PIY5</accession>
<organism evidence="1 2">
    <name type="scientific">Lasallia pustulata</name>
    <dbReference type="NCBI Taxonomy" id="136370"/>
    <lineage>
        <taxon>Eukaryota</taxon>
        <taxon>Fungi</taxon>
        <taxon>Dikarya</taxon>
        <taxon>Ascomycota</taxon>
        <taxon>Pezizomycotina</taxon>
        <taxon>Lecanoromycetes</taxon>
        <taxon>OSLEUM clade</taxon>
        <taxon>Umbilicariomycetidae</taxon>
        <taxon>Umbilicariales</taxon>
        <taxon>Umbilicariaceae</taxon>
        <taxon>Lasallia</taxon>
    </lineage>
</organism>
<dbReference type="EMBL" id="VXIT01000011">
    <property type="protein sequence ID" value="KAA6409373.1"/>
    <property type="molecule type" value="Genomic_DNA"/>
</dbReference>
<name>A0A5M8PIY5_9LECA</name>
<dbReference type="AlphaFoldDB" id="A0A5M8PIY5"/>
<evidence type="ECO:0000313" key="1">
    <source>
        <dbReference type="EMBL" id="KAA6409373.1"/>
    </source>
</evidence>
<evidence type="ECO:0000313" key="2">
    <source>
        <dbReference type="Proteomes" id="UP000324767"/>
    </source>
</evidence>
<dbReference type="Proteomes" id="UP000324767">
    <property type="component" value="Unassembled WGS sequence"/>
</dbReference>
<gene>
    <name evidence="1" type="ORF">FRX48_06926</name>
</gene>
<comment type="caution">
    <text evidence="1">The sequence shown here is derived from an EMBL/GenBank/DDBJ whole genome shotgun (WGS) entry which is preliminary data.</text>
</comment>